<dbReference type="InterPro" id="IPR050238">
    <property type="entry name" value="DNA_Rep/Repair_Clamp_Loader"/>
</dbReference>
<dbReference type="Proteomes" id="UP001374893">
    <property type="component" value="Chromosome"/>
</dbReference>
<evidence type="ECO:0000313" key="2">
    <source>
        <dbReference type="Proteomes" id="UP001374893"/>
    </source>
</evidence>
<dbReference type="PANTHER" id="PTHR11669:SF8">
    <property type="entry name" value="DNA POLYMERASE III SUBUNIT DELTA"/>
    <property type="match status" value="1"/>
</dbReference>
<sequence>MPGPPNQHCGAMAFTVDRAFDLISGAHGRERLAHAFLISGPRGSGKEELAARLVKLLQSDGGGGIDLFGEPVKEEAPPLDELAGDGVRILRPQSKSRRITVDSIRELEKSLHVVAGPNAWKIGVIADADRMVPAAENAFLKTLEEPPPRTLLLLLTENPGALLPTVISRCVRLPLIGTPGLLEGGGRELVEALNAAASQGFGGPAIALGLKAVFSAILVERKAEAEAAGKELLKEEEKALKQAVEGDWLKRREEALKAVAESDYLADRDRLFDVLQSWMADVLRAKTGSGGLEFAECAGETAAVAEGESLPGLLTRMDALEELRANLRTNAQEQLALEVGFLKAFG</sequence>
<protein>
    <submittedName>
        <fullName evidence="1">DNA polymerase III subunit delta</fullName>
    </submittedName>
</protein>
<dbReference type="Gene3D" id="3.40.50.300">
    <property type="entry name" value="P-loop containing nucleotide triphosphate hydrolases"/>
    <property type="match status" value="1"/>
</dbReference>
<evidence type="ECO:0000313" key="1">
    <source>
        <dbReference type="EMBL" id="BCX50247.1"/>
    </source>
</evidence>
<dbReference type="EMBL" id="AP024702">
    <property type="protein sequence ID" value="BCX50247.1"/>
    <property type="molecule type" value="Genomic_DNA"/>
</dbReference>
<dbReference type="SUPFAM" id="SSF52540">
    <property type="entry name" value="P-loop containing nucleoside triphosphate hydrolases"/>
    <property type="match status" value="1"/>
</dbReference>
<keyword evidence="2" id="KW-1185">Reference proteome</keyword>
<gene>
    <name evidence="1" type="ORF">HAHE_41550</name>
</gene>
<accession>A0ABN6H986</accession>
<dbReference type="InterPro" id="IPR027417">
    <property type="entry name" value="P-loop_NTPase"/>
</dbReference>
<name>A0ABN6H986_9BACT</name>
<reference evidence="1 2" key="1">
    <citation type="submission" date="2021-06" db="EMBL/GenBank/DDBJ databases">
        <title>Complete genome of Haloferula helveola possessing various polysaccharide degrading enzymes.</title>
        <authorList>
            <person name="Takami H."/>
            <person name="Huang C."/>
            <person name="Hamasaki K."/>
        </authorList>
    </citation>
    <scope>NUCLEOTIDE SEQUENCE [LARGE SCALE GENOMIC DNA]</scope>
    <source>
        <strain evidence="1 2">CN-1</strain>
    </source>
</reference>
<proteinExistence type="predicted"/>
<organism evidence="1 2">
    <name type="scientific">Haloferula helveola</name>
    <dbReference type="NCBI Taxonomy" id="490095"/>
    <lineage>
        <taxon>Bacteria</taxon>
        <taxon>Pseudomonadati</taxon>
        <taxon>Verrucomicrobiota</taxon>
        <taxon>Verrucomicrobiia</taxon>
        <taxon>Verrucomicrobiales</taxon>
        <taxon>Verrucomicrobiaceae</taxon>
        <taxon>Haloferula</taxon>
    </lineage>
</organism>
<dbReference type="Pfam" id="PF13177">
    <property type="entry name" value="DNA_pol3_delta2"/>
    <property type="match status" value="1"/>
</dbReference>
<dbReference type="PANTHER" id="PTHR11669">
    <property type="entry name" value="REPLICATION FACTOR C / DNA POLYMERASE III GAMMA-TAU SUBUNIT"/>
    <property type="match status" value="1"/>
</dbReference>